<evidence type="ECO:0000313" key="2">
    <source>
        <dbReference type="EMBL" id="MDH1337022.1"/>
    </source>
</evidence>
<organism evidence="2 3">
    <name type="scientific">Comamonas thiooxydans</name>
    <dbReference type="NCBI Taxonomy" id="363952"/>
    <lineage>
        <taxon>Bacteria</taxon>
        <taxon>Pseudomonadati</taxon>
        <taxon>Pseudomonadota</taxon>
        <taxon>Betaproteobacteria</taxon>
        <taxon>Burkholderiales</taxon>
        <taxon>Comamonadaceae</taxon>
        <taxon>Comamonas</taxon>
    </lineage>
</organism>
<evidence type="ECO:0000256" key="1">
    <source>
        <dbReference type="SAM" id="MobiDB-lite"/>
    </source>
</evidence>
<dbReference type="AlphaFoldDB" id="A0AA42TRF3"/>
<evidence type="ECO:0000313" key="3">
    <source>
        <dbReference type="Proteomes" id="UP001161065"/>
    </source>
</evidence>
<sequence length="71" mass="8041">MTKKKANGSLHHPIEKAKWEEARAAERITYAQAPRISWRGGDPYKCPELQHRSMRNQPPSVVMGQRITGSA</sequence>
<dbReference type="RefSeq" id="WP_280009411.1">
    <property type="nucleotide sequence ID" value="NZ_JAOCEK010000029.1"/>
</dbReference>
<dbReference type="EMBL" id="JAOCEK010000029">
    <property type="protein sequence ID" value="MDH1337022.1"/>
    <property type="molecule type" value="Genomic_DNA"/>
</dbReference>
<accession>A0AA42TRF3</accession>
<reference evidence="2" key="1">
    <citation type="submission" date="2022-09" db="EMBL/GenBank/DDBJ databases">
        <title>Intensive care unit water sources are persistently colonized with multi-drug resistant bacteria and are the site of extensive horizontal gene transfer of antibiotic resistance genes.</title>
        <authorList>
            <person name="Diorio-Toth L."/>
        </authorList>
    </citation>
    <scope>NUCLEOTIDE SEQUENCE</scope>
    <source>
        <strain evidence="2">GD03832</strain>
    </source>
</reference>
<dbReference type="Proteomes" id="UP001161065">
    <property type="component" value="Unassembled WGS sequence"/>
</dbReference>
<protein>
    <submittedName>
        <fullName evidence="2">Uncharacterized protein</fullName>
    </submittedName>
</protein>
<name>A0AA42TRF3_9BURK</name>
<feature type="region of interest" description="Disordered" evidence="1">
    <location>
        <begin position="49"/>
        <end position="71"/>
    </location>
</feature>
<comment type="caution">
    <text evidence="2">The sequence shown here is derived from an EMBL/GenBank/DDBJ whole genome shotgun (WGS) entry which is preliminary data.</text>
</comment>
<proteinExistence type="predicted"/>
<gene>
    <name evidence="2" type="ORF">N5D63_23005</name>
</gene>